<accession>A0A0B0NHG1</accession>
<proteinExistence type="predicted"/>
<evidence type="ECO:0000313" key="2">
    <source>
        <dbReference type="Proteomes" id="UP000032142"/>
    </source>
</evidence>
<dbReference type="AlphaFoldDB" id="A0A0B0NHG1"/>
<protein>
    <submittedName>
        <fullName evidence="1">Uncharacterized protein</fullName>
    </submittedName>
</protein>
<organism evidence="1 2">
    <name type="scientific">Gossypium arboreum</name>
    <name type="common">Tree cotton</name>
    <name type="synonym">Gossypium nanking</name>
    <dbReference type="NCBI Taxonomy" id="29729"/>
    <lineage>
        <taxon>Eukaryota</taxon>
        <taxon>Viridiplantae</taxon>
        <taxon>Streptophyta</taxon>
        <taxon>Embryophyta</taxon>
        <taxon>Tracheophyta</taxon>
        <taxon>Spermatophyta</taxon>
        <taxon>Magnoliopsida</taxon>
        <taxon>eudicotyledons</taxon>
        <taxon>Gunneridae</taxon>
        <taxon>Pentapetalae</taxon>
        <taxon>rosids</taxon>
        <taxon>malvids</taxon>
        <taxon>Malvales</taxon>
        <taxon>Malvaceae</taxon>
        <taxon>Malvoideae</taxon>
        <taxon>Gossypium</taxon>
    </lineage>
</organism>
<dbReference type="Proteomes" id="UP000032142">
    <property type="component" value="Unassembled WGS sequence"/>
</dbReference>
<reference evidence="2" key="1">
    <citation type="submission" date="2014-09" db="EMBL/GenBank/DDBJ databases">
        <authorList>
            <person name="Mudge J."/>
            <person name="Ramaraj T."/>
            <person name="Lindquist I.E."/>
            <person name="Bharti A.K."/>
            <person name="Sundararajan A."/>
            <person name="Cameron C.T."/>
            <person name="Woodward J.E."/>
            <person name="May G.D."/>
            <person name="Brubaker C."/>
            <person name="Broadhvest J."/>
            <person name="Wilkins T.A."/>
        </authorList>
    </citation>
    <scope>NUCLEOTIDE SEQUENCE</scope>
    <source>
        <strain evidence="2">cv. AKA8401</strain>
    </source>
</reference>
<evidence type="ECO:0000313" key="1">
    <source>
        <dbReference type="EMBL" id="KHG13998.1"/>
    </source>
</evidence>
<gene>
    <name evidence="1" type="ORF">F383_16589</name>
</gene>
<sequence length="38" mass="4271">MELINSTFQANTTQKILQIPLAESNYEDTQAWKGELSG</sequence>
<dbReference type="EMBL" id="KN400640">
    <property type="protein sequence ID" value="KHG13998.1"/>
    <property type="molecule type" value="Genomic_DNA"/>
</dbReference>
<name>A0A0B0NHG1_GOSAR</name>
<keyword evidence="2" id="KW-1185">Reference proteome</keyword>